<accession>A0ABW0YJQ1</accession>
<comment type="function">
    <text evidence="5">A non-essential component of RNA polymerase (RNAP).</text>
</comment>
<protein>
    <recommendedName>
        <fullName evidence="5">DNA-directed RNA polymerase subunit epsilon</fullName>
        <shortName evidence="5">RNAP epsilon subunit</shortName>
        <ecNumber evidence="5">2.7.7.6</ecNumber>
    </recommendedName>
    <alternativeName>
        <fullName evidence="5">RNA polymerase epsilon subunit</fullName>
    </alternativeName>
    <alternativeName>
        <fullName evidence="5">Transcriptase subunit epsilon</fullName>
    </alternativeName>
</protein>
<keyword evidence="4 5" id="KW-0804">Transcription</keyword>
<reference evidence="7" key="1">
    <citation type="journal article" date="2019" name="Int. J. Syst. Evol. Microbiol.">
        <title>The Global Catalogue of Microorganisms (GCM) 10K type strain sequencing project: providing services to taxonomists for standard genome sequencing and annotation.</title>
        <authorList>
            <consortium name="The Broad Institute Genomics Platform"/>
            <consortium name="The Broad Institute Genome Sequencing Center for Infectious Disease"/>
            <person name="Wu L."/>
            <person name="Ma J."/>
        </authorList>
    </citation>
    <scope>NUCLEOTIDE SEQUENCE [LARGE SCALE GENOMIC DNA]</scope>
    <source>
        <strain evidence="7">CECT 7184</strain>
    </source>
</reference>
<name>A0ABW0YJQ1_9BACI</name>
<dbReference type="Gene3D" id="3.10.20.730">
    <property type="entry name" value="RNAP, epsilon subunit-like"/>
    <property type="match status" value="1"/>
</dbReference>
<evidence type="ECO:0000256" key="5">
    <source>
        <dbReference type="HAMAP-Rule" id="MF_01553"/>
    </source>
</evidence>
<comment type="caution">
    <text evidence="6">The sequence shown here is derived from an EMBL/GenBank/DDBJ whole genome shotgun (WGS) entry which is preliminary data.</text>
</comment>
<evidence type="ECO:0000256" key="4">
    <source>
        <dbReference type="ARBA" id="ARBA00023163"/>
    </source>
</evidence>
<evidence type="ECO:0000256" key="3">
    <source>
        <dbReference type="ARBA" id="ARBA00022695"/>
    </source>
</evidence>
<proteinExistence type="inferred from homology"/>
<dbReference type="EMBL" id="JBHSOZ010000003">
    <property type="protein sequence ID" value="MFC5712351.1"/>
    <property type="molecule type" value="Genomic_DNA"/>
</dbReference>
<keyword evidence="2 5" id="KW-0808">Transferase</keyword>
<dbReference type="NCBIfam" id="NF010188">
    <property type="entry name" value="PRK13667.1"/>
    <property type="match status" value="1"/>
</dbReference>
<keyword evidence="1 5" id="KW-0240">DNA-directed RNA polymerase</keyword>
<keyword evidence="3 5" id="KW-0548">Nucleotidyltransferase</keyword>
<dbReference type="Pfam" id="PF07288">
    <property type="entry name" value="RpoY"/>
    <property type="match status" value="1"/>
</dbReference>
<evidence type="ECO:0000313" key="6">
    <source>
        <dbReference type="EMBL" id="MFC5712351.1"/>
    </source>
</evidence>
<evidence type="ECO:0000256" key="2">
    <source>
        <dbReference type="ARBA" id="ARBA00022679"/>
    </source>
</evidence>
<dbReference type="EC" id="2.7.7.6" evidence="5"/>
<gene>
    <name evidence="5" type="primary">rpoY</name>
    <name evidence="6" type="ORF">ACFPU1_06120</name>
</gene>
<comment type="catalytic activity">
    <reaction evidence="5">
        <text>RNA(n) + a ribonucleoside 5'-triphosphate = RNA(n+1) + diphosphate</text>
        <dbReference type="Rhea" id="RHEA:21248"/>
        <dbReference type="Rhea" id="RHEA-COMP:14527"/>
        <dbReference type="Rhea" id="RHEA-COMP:17342"/>
        <dbReference type="ChEBI" id="CHEBI:33019"/>
        <dbReference type="ChEBI" id="CHEBI:61557"/>
        <dbReference type="ChEBI" id="CHEBI:140395"/>
        <dbReference type="EC" id="2.7.7.6"/>
    </reaction>
</comment>
<dbReference type="InterPro" id="IPR009907">
    <property type="entry name" value="RpoY"/>
</dbReference>
<evidence type="ECO:0000256" key="1">
    <source>
        <dbReference type="ARBA" id="ARBA00022478"/>
    </source>
</evidence>
<organism evidence="6 7">
    <name type="scientific">Thalassorhabdus alkalitolerans</name>
    <dbReference type="NCBI Taxonomy" id="2282697"/>
    <lineage>
        <taxon>Bacteria</taxon>
        <taxon>Bacillati</taxon>
        <taxon>Bacillota</taxon>
        <taxon>Bacilli</taxon>
        <taxon>Bacillales</taxon>
        <taxon>Bacillaceae</taxon>
        <taxon>Thalassorhabdus</taxon>
    </lineage>
</organism>
<dbReference type="Proteomes" id="UP001596142">
    <property type="component" value="Unassembled WGS sequence"/>
</dbReference>
<dbReference type="RefSeq" id="WP_054635186.1">
    <property type="nucleotide sequence ID" value="NZ_JBHSOZ010000003.1"/>
</dbReference>
<keyword evidence="7" id="KW-1185">Reference proteome</keyword>
<evidence type="ECO:0000313" key="7">
    <source>
        <dbReference type="Proteomes" id="UP001596142"/>
    </source>
</evidence>
<sequence>MIFKVFYQENIEEAPVRENTHSLFVEAESEREVRHKLADRNYNIELVQEVSGDFLEYEKQREDFKVENI</sequence>
<comment type="subunit">
    <text evidence="5">RNAP is composed of a core of 2 alpha, a beta and a beta' subunit. The core is associated with a delta subunit, and at least one of epsilon or omega. When a sigma factor is associated with the core the holoenzyme is formed, which can initiate transcription.</text>
</comment>
<dbReference type="HAMAP" id="MF_01553">
    <property type="entry name" value="RNApol_bact_RpoY"/>
    <property type="match status" value="1"/>
</dbReference>
<dbReference type="GO" id="GO:0003899">
    <property type="term" value="F:DNA-directed RNA polymerase activity"/>
    <property type="evidence" value="ECO:0007669"/>
    <property type="project" value="UniProtKB-EC"/>
</dbReference>
<comment type="similarity">
    <text evidence="5">Belongs to the RNA polymerase subunit epsilon family.</text>
</comment>